<sequence>MNDKDKAAAPRTYGNWIQPTTPGIIPGIGTLGSALFFIGIFVALPFVFANDWITAIAVFAIDIGIVALISRRDKYGKSLGSKLVVAFGWWRSQRKKENMYRAGALGYSPFGSVLLPGILAKSSLSEGHDGTDRPFALLRVPRQHTYTIVLEASPAGEDLVDQEQIDTWVARWGQLQADMADEPGLTHFSATIETLPANPLQLRQEVLSNQDSTAASFSVKVLNDIVATYPQGSSAVKAYLAFSYTDRSRRGGRRRREQEMMGEIATRITYLCQKIQQTGAGACIPLTAQELCRYVRIAYDPATAASFDEAAAYGQPIDLQWDNCGPMASQSSWSDYRHDSGRSVTWEMTTAPRGLVQSNILTRLLSPQSNVLRKRVTWLYRPVPADKTPDVIDSDVNAADYAVNSMKKPPERLKRRKRAADQTASEEASGAGLANFSCLVTVTMGEASDKADVMASVEALGSAARIRLRPVYGSQDSAFAAALPLGLNMRQFTAVPAEYSDKL</sequence>
<dbReference type="NCBIfam" id="NF042935">
    <property type="entry name" value="SCO6880_fam"/>
    <property type="match status" value="1"/>
</dbReference>
<comment type="caution">
    <text evidence="3">The sequence shown here is derived from an EMBL/GenBank/DDBJ whole genome shotgun (WGS) entry which is preliminary data.</text>
</comment>
<evidence type="ECO:0000313" key="3">
    <source>
        <dbReference type="EMBL" id="ROT86269.1"/>
    </source>
</evidence>
<evidence type="ECO:0000313" key="4">
    <source>
        <dbReference type="Proteomes" id="UP000285266"/>
    </source>
</evidence>
<name>A0A423UC31_9BIFI</name>
<proteinExistence type="predicted"/>
<protein>
    <recommendedName>
        <fullName evidence="5">Integral membrane protein</fullName>
    </recommendedName>
</protein>
<reference evidence="3 4" key="1">
    <citation type="submission" date="2018-07" db="EMBL/GenBank/DDBJ databases">
        <title>The role of parmesan cheese in vectoring bovine microbiota.</title>
        <authorList>
            <person name="Lugli G.A."/>
            <person name="Milani C."/>
        </authorList>
    </citation>
    <scope>NUCLEOTIDE SEQUENCE [LARGE SCALE GENOMIC DNA]</scope>
    <source>
        <strain evidence="3 4">BMONG18</strain>
    </source>
</reference>
<dbReference type="EMBL" id="QRAJ01000013">
    <property type="protein sequence ID" value="ROT86269.1"/>
    <property type="molecule type" value="Genomic_DNA"/>
</dbReference>
<dbReference type="InterPro" id="IPR049978">
    <property type="entry name" value="SCO6880-like"/>
</dbReference>
<feature type="region of interest" description="Disordered" evidence="1">
    <location>
        <begin position="406"/>
        <end position="426"/>
    </location>
</feature>
<dbReference type="AlphaFoldDB" id="A0A423UC31"/>
<keyword evidence="2" id="KW-1133">Transmembrane helix</keyword>
<feature type="transmembrane region" description="Helical" evidence="2">
    <location>
        <begin position="99"/>
        <end position="119"/>
    </location>
</feature>
<keyword evidence="2" id="KW-0472">Membrane</keyword>
<evidence type="ECO:0000256" key="2">
    <source>
        <dbReference type="SAM" id="Phobius"/>
    </source>
</evidence>
<dbReference type="RefSeq" id="WP_123645334.1">
    <property type="nucleotide sequence ID" value="NZ_QRAJ01000013.1"/>
</dbReference>
<dbReference type="Proteomes" id="UP000285266">
    <property type="component" value="Unassembled WGS sequence"/>
</dbReference>
<gene>
    <name evidence="3" type="ORF">BMONG18_1589</name>
</gene>
<feature type="transmembrane region" description="Helical" evidence="2">
    <location>
        <begin position="21"/>
        <end position="46"/>
    </location>
</feature>
<feature type="transmembrane region" description="Helical" evidence="2">
    <location>
        <begin position="52"/>
        <end position="69"/>
    </location>
</feature>
<accession>A0A423UC31</accession>
<evidence type="ECO:0008006" key="5">
    <source>
        <dbReference type="Google" id="ProtNLM"/>
    </source>
</evidence>
<evidence type="ECO:0000256" key="1">
    <source>
        <dbReference type="SAM" id="MobiDB-lite"/>
    </source>
</evidence>
<keyword evidence="2" id="KW-0812">Transmembrane</keyword>
<organism evidence="3 4">
    <name type="scientific">Bifidobacterium mongoliense</name>
    <dbReference type="NCBI Taxonomy" id="518643"/>
    <lineage>
        <taxon>Bacteria</taxon>
        <taxon>Bacillati</taxon>
        <taxon>Actinomycetota</taxon>
        <taxon>Actinomycetes</taxon>
        <taxon>Bifidobacteriales</taxon>
        <taxon>Bifidobacteriaceae</taxon>
        <taxon>Bifidobacterium</taxon>
    </lineage>
</organism>